<proteinExistence type="predicted"/>
<dbReference type="Proteomes" id="UP001642520">
    <property type="component" value="Unassembled WGS sequence"/>
</dbReference>
<dbReference type="EMBL" id="CAXAJV020001281">
    <property type="protein sequence ID" value="CAL7934823.1"/>
    <property type="molecule type" value="Genomic_DNA"/>
</dbReference>
<feature type="signal peptide" evidence="1">
    <location>
        <begin position="1"/>
        <end position="19"/>
    </location>
</feature>
<name>A0ABP1N448_XYLVO</name>
<keyword evidence="3" id="KW-1185">Reference proteome</keyword>
<sequence>MIFMAHRLILGLLLNCVEDSRIPRATDAGGAISAKSAETVRAWLSTVSVTAGGAISVKRAETVRAWLSTVSVPAGGAISVKRAETVRAWLSTVSVTAGGAICWLPAETEPRTVSALLREMAPPRRK</sequence>
<feature type="chain" id="PRO_5046140034" evidence="1">
    <location>
        <begin position="20"/>
        <end position="126"/>
    </location>
</feature>
<evidence type="ECO:0000313" key="3">
    <source>
        <dbReference type="Proteomes" id="UP001642520"/>
    </source>
</evidence>
<accession>A0ABP1N448</accession>
<protein>
    <submittedName>
        <fullName evidence="2">Uncharacterized protein</fullName>
    </submittedName>
</protein>
<evidence type="ECO:0000256" key="1">
    <source>
        <dbReference type="SAM" id="SignalP"/>
    </source>
</evidence>
<evidence type="ECO:0000313" key="2">
    <source>
        <dbReference type="EMBL" id="CAL7934823.1"/>
    </source>
</evidence>
<organism evidence="2 3">
    <name type="scientific">Xylocopa violacea</name>
    <name type="common">Violet carpenter bee</name>
    <name type="synonym">Apis violacea</name>
    <dbReference type="NCBI Taxonomy" id="135666"/>
    <lineage>
        <taxon>Eukaryota</taxon>
        <taxon>Metazoa</taxon>
        <taxon>Ecdysozoa</taxon>
        <taxon>Arthropoda</taxon>
        <taxon>Hexapoda</taxon>
        <taxon>Insecta</taxon>
        <taxon>Pterygota</taxon>
        <taxon>Neoptera</taxon>
        <taxon>Endopterygota</taxon>
        <taxon>Hymenoptera</taxon>
        <taxon>Apocrita</taxon>
        <taxon>Aculeata</taxon>
        <taxon>Apoidea</taxon>
        <taxon>Anthophila</taxon>
        <taxon>Apidae</taxon>
        <taxon>Xylocopa</taxon>
        <taxon>Xylocopa</taxon>
    </lineage>
</organism>
<comment type="caution">
    <text evidence="2">The sequence shown here is derived from an EMBL/GenBank/DDBJ whole genome shotgun (WGS) entry which is preliminary data.</text>
</comment>
<keyword evidence="1" id="KW-0732">Signal</keyword>
<reference evidence="2 3" key="1">
    <citation type="submission" date="2024-08" db="EMBL/GenBank/DDBJ databases">
        <authorList>
            <person name="Will J Nash"/>
            <person name="Angela Man"/>
            <person name="Seanna McTaggart"/>
            <person name="Kendall Baker"/>
            <person name="Tom Barker"/>
            <person name="Leah Catchpole"/>
            <person name="Alex Durrant"/>
            <person name="Karim Gharbi"/>
            <person name="Naomi Irish"/>
            <person name="Gemy Kaithakottil"/>
            <person name="Debby Ku"/>
            <person name="Aaliyah Providence"/>
            <person name="Felix Shaw"/>
            <person name="David Swarbreck"/>
            <person name="Chris Watkins"/>
            <person name="Ann M. McCartney"/>
            <person name="Giulio Formenti"/>
            <person name="Alice Mouton"/>
            <person name="Noel Vella"/>
            <person name="Bjorn M von Reumont"/>
            <person name="Adriana Vella"/>
            <person name="Wilfried Haerty"/>
        </authorList>
    </citation>
    <scope>NUCLEOTIDE SEQUENCE [LARGE SCALE GENOMIC DNA]</scope>
</reference>
<gene>
    <name evidence="2" type="ORF">XYLVIOL_LOCUS1229</name>
</gene>